<feature type="non-terminal residue" evidence="2">
    <location>
        <position position="88"/>
    </location>
</feature>
<reference evidence="3" key="2">
    <citation type="submission" date="2015-01" db="EMBL/GenBank/DDBJ databases">
        <title>Evolutionary Origins and Diversification of the Mycorrhizal Mutualists.</title>
        <authorList>
            <consortium name="DOE Joint Genome Institute"/>
            <consortium name="Mycorrhizal Genomics Consortium"/>
            <person name="Kohler A."/>
            <person name="Kuo A."/>
            <person name="Nagy L.G."/>
            <person name="Floudas D."/>
            <person name="Copeland A."/>
            <person name="Barry K.W."/>
            <person name="Cichocki N."/>
            <person name="Veneault-Fourrey C."/>
            <person name="LaButti K."/>
            <person name="Lindquist E.A."/>
            <person name="Lipzen A."/>
            <person name="Lundell T."/>
            <person name="Morin E."/>
            <person name="Murat C."/>
            <person name="Riley R."/>
            <person name="Ohm R."/>
            <person name="Sun H."/>
            <person name="Tunlid A."/>
            <person name="Henrissat B."/>
            <person name="Grigoriev I.V."/>
            <person name="Hibbett D.S."/>
            <person name="Martin F."/>
        </authorList>
    </citation>
    <scope>NUCLEOTIDE SEQUENCE [LARGE SCALE GENOMIC DNA]</scope>
    <source>
        <strain evidence="3">LaAM-08-1</strain>
    </source>
</reference>
<reference evidence="2 3" key="1">
    <citation type="submission" date="2014-04" db="EMBL/GenBank/DDBJ databases">
        <authorList>
            <consortium name="DOE Joint Genome Institute"/>
            <person name="Kuo A."/>
            <person name="Kohler A."/>
            <person name="Nagy L.G."/>
            <person name="Floudas D."/>
            <person name="Copeland A."/>
            <person name="Barry K.W."/>
            <person name="Cichocki N."/>
            <person name="Veneault-Fourrey C."/>
            <person name="LaButti K."/>
            <person name="Lindquist E.A."/>
            <person name="Lipzen A."/>
            <person name="Lundell T."/>
            <person name="Morin E."/>
            <person name="Murat C."/>
            <person name="Sun H."/>
            <person name="Tunlid A."/>
            <person name="Henrissat B."/>
            <person name="Grigoriev I.V."/>
            <person name="Hibbett D.S."/>
            <person name="Martin F."/>
            <person name="Nordberg H.P."/>
            <person name="Cantor M.N."/>
            <person name="Hua S.X."/>
        </authorList>
    </citation>
    <scope>NUCLEOTIDE SEQUENCE [LARGE SCALE GENOMIC DNA]</scope>
    <source>
        <strain evidence="2 3">LaAM-08-1</strain>
    </source>
</reference>
<dbReference type="Proteomes" id="UP000054477">
    <property type="component" value="Unassembled WGS sequence"/>
</dbReference>
<keyword evidence="3" id="KW-1185">Reference proteome</keyword>
<dbReference type="AlphaFoldDB" id="A0A0C9WL98"/>
<dbReference type="EMBL" id="KN839285">
    <property type="protein sequence ID" value="KIJ90105.1"/>
    <property type="molecule type" value="Genomic_DNA"/>
</dbReference>
<feature type="region of interest" description="Disordered" evidence="1">
    <location>
        <begin position="45"/>
        <end position="75"/>
    </location>
</feature>
<evidence type="ECO:0000313" key="3">
    <source>
        <dbReference type="Proteomes" id="UP000054477"/>
    </source>
</evidence>
<dbReference type="OrthoDB" id="5778525at2759"/>
<proteinExistence type="predicted"/>
<name>A0A0C9WL98_9AGAR</name>
<accession>A0A0C9WL98</accession>
<protein>
    <submittedName>
        <fullName evidence="2">Uncharacterized protein</fullName>
    </submittedName>
</protein>
<evidence type="ECO:0000256" key="1">
    <source>
        <dbReference type="SAM" id="MobiDB-lite"/>
    </source>
</evidence>
<evidence type="ECO:0000313" key="2">
    <source>
        <dbReference type="EMBL" id="KIJ90105.1"/>
    </source>
</evidence>
<dbReference type="STRING" id="1095629.A0A0C9WL98"/>
<organism evidence="2 3">
    <name type="scientific">Laccaria amethystina LaAM-08-1</name>
    <dbReference type="NCBI Taxonomy" id="1095629"/>
    <lineage>
        <taxon>Eukaryota</taxon>
        <taxon>Fungi</taxon>
        <taxon>Dikarya</taxon>
        <taxon>Basidiomycota</taxon>
        <taxon>Agaricomycotina</taxon>
        <taxon>Agaricomycetes</taxon>
        <taxon>Agaricomycetidae</taxon>
        <taxon>Agaricales</taxon>
        <taxon>Agaricineae</taxon>
        <taxon>Hydnangiaceae</taxon>
        <taxon>Laccaria</taxon>
    </lineage>
</organism>
<sequence>MAPINLYSTPIQIPPLHPEKEAEPHHVRAKTAQCYPRRICAAHRAPAPAGSTPGLGVPTRGGPKVSGSRGKGQSKAKSGVLFWAVEYC</sequence>
<gene>
    <name evidence="2" type="ORF">K443DRAFT_686960</name>
</gene>
<dbReference type="HOGENOM" id="CLU_164206_1_0_1"/>